<feature type="compositionally biased region" description="Low complexity" evidence="2">
    <location>
        <begin position="895"/>
        <end position="908"/>
    </location>
</feature>
<sequence>MYEKETDYEDGNEELISKQDTEATQLKSELESLELSTSKQAMNLLQQSATETNLQSSLEVMRKQLSHEDKENHGLLESLEDLNKKMEGAQQKYQAHLQAIRLHYGDRLVDSDKIECKKKLQQLENEKNTLSSRLANLKLDQKSLAKKEWESFTKSVITLAELGINYTNKLKTATQLRNNVKILESRIMAVREEVQQHYQKENEVVTQSAMSSGIQGNIISEADSHVIMQQHEIPANPSAVGQNTSDLAQWSTHRSKQFYSAAITQDRDDGNKHYMTPNTPNSQSWIAQKLQLSSLLTHHRLSSPQFKQSFSSSLSQLKLQFPKFSGIKRNCQSPMEITSRQDCSVQLSSPATVTRASFAPLWPTPPSHTFGHSSHTNQDNDLQSQGNLMQSTSDVREKESLVISKKPRCVLEAGSQADILTNSVSTPTQLSSVNSYTSKYSNVRKVLTDMRYMRKENTPRLENMPSDTISSKPLTLVTGSMSSQPESSLNVTVSSQKEISSNSIMHSQVGTTANGTEASQLEVTTKDILSSQHEPTSGNMSSTETTPSSMYSGLVVSKSNSTPLSRQRSIDDMVKNPSQQPLFQKEPLTFKLSMKARPITTHSFPETPTTEFTDDYGVMSEVYDDITMVAVSVSGYTSHIPTTSSVADLHSHPQSGESDKPDTEVESPLNSSQGFSLTDTAGDGGQEMLNLTQSADMSVSSSICTAQPGEPIISSSLASTAGTHDMTYTSVDSVYQGSSLTNTNMYNSPISGIDKVQSKTQPALLSNISVKKSPLFPISTATSQFTTSSSGTPMLMAQGSHLNADRNQGYQIEGTIAEAPELPRTPIMGRNSNNFMFMREPEESNTRPGALSLFGSPDVSAVGSQSMETSGVNFSLFGSEPESPRSGNNSSFFNFSFSNENKSSQSESPMYFSMFDSSQENSSQEGAGYRLF</sequence>
<name>A0AAE1PVG3_9EUCA</name>
<keyword evidence="1" id="KW-0175">Coiled coil</keyword>
<feature type="region of interest" description="Disordered" evidence="2">
    <location>
        <begin position="895"/>
        <end position="932"/>
    </location>
</feature>
<feature type="compositionally biased region" description="Acidic residues" evidence="2">
    <location>
        <begin position="1"/>
        <end position="13"/>
    </location>
</feature>
<dbReference type="Proteomes" id="UP001292094">
    <property type="component" value="Unassembled WGS sequence"/>
</dbReference>
<comment type="caution">
    <text evidence="3">The sequence shown here is derived from an EMBL/GenBank/DDBJ whole genome shotgun (WGS) entry which is preliminary data.</text>
</comment>
<feature type="region of interest" description="Disordered" evidence="2">
    <location>
        <begin position="364"/>
        <end position="400"/>
    </location>
</feature>
<gene>
    <name evidence="3" type="ORF">Pmani_013684</name>
</gene>
<protein>
    <submittedName>
        <fullName evidence="3">Uncharacterized protein</fullName>
    </submittedName>
</protein>
<feature type="coiled-coil region" evidence="1">
    <location>
        <begin position="173"/>
        <end position="200"/>
    </location>
</feature>
<proteinExistence type="predicted"/>
<evidence type="ECO:0000313" key="4">
    <source>
        <dbReference type="Proteomes" id="UP001292094"/>
    </source>
</evidence>
<organism evidence="3 4">
    <name type="scientific">Petrolisthes manimaculis</name>
    <dbReference type="NCBI Taxonomy" id="1843537"/>
    <lineage>
        <taxon>Eukaryota</taxon>
        <taxon>Metazoa</taxon>
        <taxon>Ecdysozoa</taxon>
        <taxon>Arthropoda</taxon>
        <taxon>Crustacea</taxon>
        <taxon>Multicrustacea</taxon>
        <taxon>Malacostraca</taxon>
        <taxon>Eumalacostraca</taxon>
        <taxon>Eucarida</taxon>
        <taxon>Decapoda</taxon>
        <taxon>Pleocyemata</taxon>
        <taxon>Anomura</taxon>
        <taxon>Galatheoidea</taxon>
        <taxon>Porcellanidae</taxon>
        <taxon>Petrolisthes</taxon>
    </lineage>
</organism>
<feature type="compositionally biased region" description="Polar residues" evidence="2">
    <location>
        <begin position="915"/>
        <end position="925"/>
    </location>
</feature>
<feature type="region of interest" description="Disordered" evidence="2">
    <location>
        <begin position="1"/>
        <end position="24"/>
    </location>
</feature>
<feature type="coiled-coil region" evidence="1">
    <location>
        <begin position="72"/>
        <end position="140"/>
    </location>
</feature>
<evidence type="ECO:0000256" key="1">
    <source>
        <dbReference type="SAM" id="Coils"/>
    </source>
</evidence>
<feature type="compositionally biased region" description="Polar residues" evidence="2">
    <location>
        <begin position="668"/>
        <end position="679"/>
    </location>
</feature>
<dbReference type="EMBL" id="JAWZYT010001149">
    <property type="protein sequence ID" value="KAK4315069.1"/>
    <property type="molecule type" value="Genomic_DNA"/>
</dbReference>
<evidence type="ECO:0000313" key="3">
    <source>
        <dbReference type="EMBL" id="KAK4315069.1"/>
    </source>
</evidence>
<evidence type="ECO:0000256" key="2">
    <source>
        <dbReference type="SAM" id="MobiDB-lite"/>
    </source>
</evidence>
<feature type="region of interest" description="Disordered" evidence="2">
    <location>
        <begin position="644"/>
        <end position="687"/>
    </location>
</feature>
<keyword evidence="4" id="KW-1185">Reference proteome</keyword>
<feature type="compositionally biased region" description="Polar residues" evidence="2">
    <location>
        <begin position="644"/>
        <end position="656"/>
    </location>
</feature>
<feature type="region of interest" description="Disordered" evidence="2">
    <location>
        <begin position="530"/>
        <end position="549"/>
    </location>
</feature>
<reference evidence="3" key="1">
    <citation type="submission" date="2023-11" db="EMBL/GenBank/DDBJ databases">
        <title>Genome assemblies of two species of porcelain crab, Petrolisthes cinctipes and Petrolisthes manimaculis (Anomura: Porcellanidae).</title>
        <authorList>
            <person name="Angst P."/>
        </authorList>
    </citation>
    <scope>NUCLEOTIDE SEQUENCE</scope>
    <source>
        <strain evidence="3">PB745_02</strain>
        <tissue evidence="3">Gill</tissue>
    </source>
</reference>
<dbReference type="AlphaFoldDB" id="A0AAE1PVG3"/>
<accession>A0AAE1PVG3</accession>
<feature type="compositionally biased region" description="Polar residues" evidence="2">
    <location>
        <begin position="370"/>
        <end position="393"/>
    </location>
</feature>